<organism evidence="2 3">
    <name type="scientific">Artemisia annua</name>
    <name type="common">Sweet wormwood</name>
    <dbReference type="NCBI Taxonomy" id="35608"/>
    <lineage>
        <taxon>Eukaryota</taxon>
        <taxon>Viridiplantae</taxon>
        <taxon>Streptophyta</taxon>
        <taxon>Embryophyta</taxon>
        <taxon>Tracheophyta</taxon>
        <taxon>Spermatophyta</taxon>
        <taxon>Magnoliopsida</taxon>
        <taxon>eudicotyledons</taxon>
        <taxon>Gunneridae</taxon>
        <taxon>Pentapetalae</taxon>
        <taxon>asterids</taxon>
        <taxon>campanulids</taxon>
        <taxon>Asterales</taxon>
        <taxon>Asteraceae</taxon>
        <taxon>Asteroideae</taxon>
        <taxon>Anthemideae</taxon>
        <taxon>Artemisiinae</taxon>
        <taxon>Artemisia</taxon>
    </lineage>
</organism>
<reference evidence="2 3" key="1">
    <citation type="journal article" date="2018" name="Mol. Plant">
        <title>The genome of Artemisia annua provides insight into the evolution of Asteraceae family and artemisinin biosynthesis.</title>
        <authorList>
            <person name="Shen Q."/>
            <person name="Zhang L."/>
            <person name="Liao Z."/>
            <person name="Wang S."/>
            <person name="Yan T."/>
            <person name="Shi P."/>
            <person name="Liu M."/>
            <person name="Fu X."/>
            <person name="Pan Q."/>
            <person name="Wang Y."/>
            <person name="Lv Z."/>
            <person name="Lu X."/>
            <person name="Zhang F."/>
            <person name="Jiang W."/>
            <person name="Ma Y."/>
            <person name="Chen M."/>
            <person name="Hao X."/>
            <person name="Li L."/>
            <person name="Tang Y."/>
            <person name="Lv G."/>
            <person name="Zhou Y."/>
            <person name="Sun X."/>
            <person name="Brodelius P.E."/>
            <person name="Rose J.K.C."/>
            <person name="Tang K."/>
        </authorList>
    </citation>
    <scope>NUCLEOTIDE SEQUENCE [LARGE SCALE GENOMIC DNA]</scope>
    <source>
        <strain evidence="3">cv. Huhao1</strain>
        <tissue evidence="2">Leaf</tissue>
    </source>
</reference>
<evidence type="ECO:0000313" key="2">
    <source>
        <dbReference type="EMBL" id="PWA93780.1"/>
    </source>
</evidence>
<evidence type="ECO:0000313" key="3">
    <source>
        <dbReference type="Proteomes" id="UP000245207"/>
    </source>
</evidence>
<dbReference type="Proteomes" id="UP000245207">
    <property type="component" value="Unassembled WGS sequence"/>
</dbReference>
<protein>
    <submittedName>
        <fullName evidence="2">Uncharacterized protein</fullName>
    </submittedName>
</protein>
<dbReference type="AlphaFoldDB" id="A0A2U1Q6Y6"/>
<name>A0A2U1Q6Y6_ARTAN</name>
<keyword evidence="3" id="KW-1185">Reference proteome</keyword>
<accession>A0A2U1Q6Y6</accession>
<proteinExistence type="predicted"/>
<feature type="region of interest" description="Disordered" evidence="1">
    <location>
        <begin position="73"/>
        <end position="118"/>
    </location>
</feature>
<gene>
    <name evidence="2" type="ORF">CTI12_AA067440</name>
</gene>
<dbReference type="EMBL" id="PKPP01000357">
    <property type="protein sequence ID" value="PWA93780.1"/>
    <property type="molecule type" value="Genomic_DNA"/>
</dbReference>
<comment type="caution">
    <text evidence="2">The sequence shown here is derived from an EMBL/GenBank/DDBJ whole genome shotgun (WGS) entry which is preliminary data.</text>
</comment>
<evidence type="ECO:0000256" key="1">
    <source>
        <dbReference type="SAM" id="MobiDB-lite"/>
    </source>
</evidence>
<sequence length="118" mass="13255">MGDWGFCTIVMGVAKWVFLSDDNKSATKVAWVGRRRTVLECQGSNNFGSDIGHTEAHEEHVYEKLRDHVLNAREESTYSEPSVTSPPEPEASKVTTFKPPPKKEKAWKRAKKANSSSF</sequence>